<evidence type="ECO:0000313" key="2">
    <source>
        <dbReference type="EMBL" id="OLP44551.1"/>
    </source>
</evidence>
<name>A0A1Q8ZRN2_9HYPH</name>
<protein>
    <recommendedName>
        <fullName evidence="1">Anti-bacteriophage protein A/HamA C-terminal domain-containing protein</fullName>
    </recommendedName>
</protein>
<proteinExistence type="predicted"/>
<dbReference type="Proteomes" id="UP000186894">
    <property type="component" value="Unassembled WGS sequence"/>
</dbReference>
<dbReference type="InterPro" id="IPR014976">
    <property type="entry name" value="AbpA_HamA_C"/>
</dbReference>
<dbReference type="EMBL" id="MKIM01000027">
    <property type="protein sequence ID" value="OLP44551.1"/>
    <property type="molecule type" value="Genomic_DNA"/>
</dbReference>
<feature type="domain" description="Anti-bacteriophage protein A/HamA C-terminal" evidence="1">
    <location>
        <begin position="27"/>
        <end position="299"/>
    </location>
</feature>
<evidence type="ECO:0000259" key="1">
    <source>
        <dbReference type="Pfam" id="PF08878"/>
    </source>
</evidence>
<comment type="caution">
    <text evidence="2">The sequence shown here is derived from an EMBL/GenBank/DDBJ whole genome shotgun (WGS) entry which is preliminary data.</text>
</comment>
<organism evidence="2 3">
    <name type="scientific">Rhizobium oryziradicis</name>
    <dbReference type="NCBI Taxonomy" id="1867956"/>
    <lineage>
        <taxon>Bacteria</taxon>
        <taxon>Pseudomonadati</taxon>
        <taxon>Pseudomonadota</taxon>
        <taxon>Alphaproteobacteria</taxon>
        <taxon>Hyphomicrobiales</taxon>
        <taxon>Rhizobiaceae</taxon>
        <taxon>Rhizobium/Agrobacterium group</taxon>
        <taxon>Rhizobium</taxon>
    </lineage>
</organism>
<sequence length="307" mass="34861">MTKFSFETLIDEALADVTTVADLKAALNKRYLSFFNDFEDGSWRFKKFQSYLWDNVAQTALSQRERMALQDQSHSALLAAAKNLRLSDNDIAGQGSEIAEIFLYGVMRHHFNALPVVPKIFYKQNSQDNAKGADSVHIVIDGTDFQLWFGEAKFYKSIADARLNAVVSSVFEMLSTSKLKKENTIITNIADLDLLSIDPALVARIKSVLDARSSIDELRSRIHVPIMLLHECSITSGKTEMSKAYKDELIEHHRERAEAYFSKQIGKSSGVYKYKEIKFHLILFPVPDKQIIVDAFTKNVSFYKEQA</sequence>
<dbReference type="Pfam" id="PF08878">
    <property type="entry name" value="HamA"/>
    <property type="match status" value="1"/>
</dbReference>
<keyword evidence="3" id="KW-1185">Reference proteome</keyword>
<reference evidence="2 3" key="1">
    <citation type="submission" date="2016-09" db="EMBL/GenBank/DDBJ databases">
        <title>Rhizobium oryziradicis sp. nov., isolated from the root of rice.</title>
        <authorList>
            <person name="Zhao J."/>
            <person name="Zhang X."/>
        </authorList>
    </citation>
    <scope>NUCLEOTIDE SEQUENCE [LARGE SCALE GENOMIC DNA]</scope>
    <source>
        <strain evidence="2 3">N19</strain>
    </source>
</reference>
<dbReference type="AlphaFoldDB" id="A0A1Q8ZRN2"/>
<gene>
    <name evidence="2" type="ORF">BJF95_08550</name>
</gene>
<evidence type="ECO:0000313" key="3">
    <source>
        <dbReference type="Proteomes" id="UP000186894"/>
    </source>
</evidence>
<dbReference type="STRING" id="1867956.BJF95_08550"/>
<accession>A0A1Q8ZRN2</accession>